<sequence length="41" mass="4528">MTMIHGNCSQRKHLVKECKSKQSLSRLAGVSPTSARDCLLL</sequence>
<dbReference type="AlphaFoldDB" id="A0A0A8Y2Z8"/>
<name>A0A0A8Y2Z8_ARUDO</name>
<evidence type="ECO:0000313" key="1">
    <source>
        <dbReference type="EMBL" id="JAD20621.1"/>
    </source>
</evidence>
<reference evidence="1" key="2">
    <citation type="journal article" date="2015" name="Data Brief">
        <title>Shoot transcriptome of the giant reed, Arundo donax.</title>
        <authorList>
            <person name="Barrero R.A."/>
            <person name="Guerrero F.D."/>
            <person name="Moolhuijzen P."/>
            <person name="Goolsby J.A."/>
            <person name="Tidwell J."/>
            <person name="Bellgard S.E."/>
            <person name="Bellgard M.I."/>
        </authorList>
    </citation>
    <scope>NUCLEOTIDE SEQUENCE</scope>
    <source>
        <tissue evidence="1">Shoot tissue taken approximately 20 cm above the soil surface</tissue>
    </source>
</reference>
<proteinExistence type="predicted"/>
<accession>A0A0A8Y2Z8</accession>
<reference evidence="1" key="1">
    <citation type="submission" date="2014-09" db="EMBL/GenBank/DDBJ databases">
        <authorList>
            <person name="Magalhaes I.L.F."/>
            <person name="Oliveira U."/>
            <person name="Santos F.R."/>
            <person name="Vidigal T.H.D.A."/>
            <person name="Brescovit A.D."/>
            <person name="Santos A.J."/>
        </authorList>
    </citation>
    <scope>NUCLEOTIDE SEQUENCE</scope>
    <source>
        <tissue evidence="1">Shoot tissue taken approximately 20 cm above the soil surface</tissue>
    </source>
</reference>
<protein>
    <submittedName>
        <fullName evidence="1">Uncharacterized protein</fullName>
    </submittedName>
</protein>
<dbReference type="EMBL" id="GBRH01277274">
    <property type="protein sequence ID" value="JAD20621.1"/>
    <property type="molecule type" value="Transcribed_RNA"/>
</dbReference>
<organism evidence="1">
    <name type="scientific">Arundo donax</name>
    <name type="common">Giant reed</name>
    <name type="synonym">Donax arundinaceus</name>
    <dbReference type="NCBI Taxonomy" id="35708"/>
    <lineage>
        <taxon>Eukaryota</taxon>
        <taxon>Viridiplantae</taxon>
        <taxon>Streptophyta</taxon>
        <taxon>Embryophyta</taxon>
        <taxon>Tracheophyta</taxon>
        <taxon>Spermatophyta</taxon>
        <taxon>Magnoliopsida</taxon>
        <taxon>Liliopsida</taxon>
        <taxon>Poales</taxon>
        <taxon>Poaceae</taxon>
        <taxon>PACMAD clade</taxon>
        <taxon>Arundinoideae</taxon>
        <taxon>Arundineae</taxon>
        <taxon>Arundo</taxon>
    </lineage>
</organism>